<keyword evidence="4" id="KW-1185">Reference proteome</keyword>
<dbReference type="Pfam" id="PF07331">
    <property type="entry name" value="TctB"/>
    <property type="match status" value="1"/>
</dbReference>
<feature type="transmembrane region" description="Helical" evidence="1">
    <location>
        <begin position="181"/>
        <end position="208"/>
    </location>
</feature>
<dbReference type="EMBL" id="JASJND010000008">
    <property type="protein sequence ID" value="MDJ1115453.1"/>
    <property type="molecule type" value="Genomic_DNA"/>
</dbReference>
<comment type="caution">
    <text evidence="3">The sequence shown here is derived from an EMBL/GenBank/DDBJ whole genome shotgun (WGS) entry which is preliminary data.</text>
</comment>
<evidence type="ECO:0000256" key="1">
    <source>
        <dbReference type="SAM" id="Phobius"/>
    </source>
</evidence>
<sequence length="216" mass="22513">MSLIDNADDTAAIRVQRMPRWTTGRSELIVAAGVIGLAVALTIGIVTMEIPEGTAPPGPQFFPIIVAVFLYAVGTALAITVIVSPARAHVVGDPTELSTQMLGDLGALDRTSEIRVVAPEAIAVKTVSTRPGVDWRTVGITVAAIAVFIVILPIVGWLLSAAALFWVLSWNFGSKRPLLDIGTAVIISSLIQLAFGAGLGLILPAGILEGALSWIS</sequence>
<evidence type="ECO:0000313" key="4">
    <source>
        <dbReference type="Proteomes" id="UP001321481"/>
    </source>
</evidence>
<name>A0ABT6ZHR2_9MICO</name>
<evidence type="ECO:0000313" key="3">
    <source>
        <dbReference type="EMBL" id="MDJ1115453.1"/>
    </source>
</evidence>
<keyword evidence="1" id="KW-0812">Transmembrane</keyword>
<feature type="transmembrane region" description="Helical" evidence="1">
    <location>
        <begin position="28"/>
        <end position="48"/>
    </location>
</feature>
<proteinExistence type="predicted"/>
<protein>
    <submittedName>
        <fullName evidence="3">Tripartite tricarboxylate transporter TctB family protein</fullName>
    </submittedName>
</protein>
<feature type="transmembrane region" description="Helical" evidence="1">
    <location>
        <begin position="60"/>
        <end position="83"/>
    </location>
</feature>
<keyword evidence="1" id="KW-0472">Membrane</keyword>
<gene>
    <name evidence="3" type="ORF">QNI14_13470</name>
</gene>
<dbReference type="InterPro" id="IPR009936">
    <property type="entry name" value="DUF1468"/>
</dbReference>
<keyword evidence="1" id="KW-1133">Transmembrane helix</keyword>
<dbReference type="Proteomes" id="UP001321481">
    <property type="component" value="Unassembled WGS sequence"/>
</dbReference>
<accession>A0ABT6ZHR2</accession>
<feature type="transmembrane region" description="Helical" evidence="1">
    <location>
        <begin position="138"/>
        <end position="169"/>
    </location>
</feature>
<reference evidence="3 4" key="1">
    <citation type="submission" date="2023-05" db="EMBL/GenBank/DDBJ databases">
        <title>Microbacterium dauci sp.nov., Isolated from Carrot Rhizosphere Soil.</title>
        <authorList>
            <person name="Xiao Z."/>
            <person name="Zheng J."/>
        </authorList>
    </citation>
    <scope>NUCLEOTIDE SEQUENCE [LARGE SCALE GENOMIC DNA]</scope>
    <source>
        <strain evidence="3 4">LX3-4</strain>
    </source>
</reference>
<dbReference type="RefSeq" id="WP_283717143.1">
    <property type="nucleotide sequence ID" value="NZ_JASJND010000008.1"/>
</dbReference>
<evidence type="ECO:0000259" key="2">
    <source>
        <dbReference type="Pfam" id="PF07331"/>
    </source>
</evidence>
<feature type="domain" description="DUF1468" evidence="2">
    <location>
        <begin position="29"/>
        <end position="204"/>
    </location>
</feature>
<organism evidence="3 4">
    <name type="scientific">Microbacterium dauci</name>
    <dbReference type="NCBI Taxonomy" id="3048008"/>
    <lineage>
        <taxon>Bacteria</taxon>
        <taxon>Bacillati</taxon>
        <taxon>Actinomycetota</taxon>
        <taxon>Actinomycetes</taxon>
        <taxon>Micrococcales</taxon>
        <taxon>Microbacteriaceae</taxon>
        <taxon>Microbacterium</taxon>
    </lineage>
</organism>